<sequence>MGEIATFLPDFTAALSPAQAKFSSVIPYKAAIERTAGAPKRYNFSQRKIALVPSATDLQRTEKPTNALIEIRIFSQK</sequence>
<gene>
    <name evidence="1" type="ORF">ENP70_20155</name>
</gene>
<protein>
    <submittedName>
        <fullName evidence="1">Uncharacterized protein</fullName>
    </submittedName>
</protein>
<name>A0A7C1T4S1_9HYPH</name>
<dbReference type="EMBL" id="DSKI01001037">
    <property type="protein sequence ID" value="HEB45941.1"/>
    <property type="molecule type" value="Genomic_DNA"/>
</dbReference>
<evidence type="ECO:0000313" key="1">
    <source>
        <dbReference type="EMBL" id="HEB45941.1"/>
    </source>
</evidence>
<organism evidence="1">
    <name type="scientific">Agrobacterium albertimagni</name>
    <dbReference type="NCBI Taxonomy" id="147266"/>
    <lineage>
        <taxon>Bacteria</taxon>
        <taxon>Pseudomonadati</taxon>
        <taxon>Pseudomonadota</taxon>
        <taxon>Alphaproteobacteria</taxon>
        <taxon>Hyphomicrobiales</taxon>
        <taxon>Rhizobiaceae</taxon>
        <taxon>Rhizobium/Agrobacterium group</taxon>
        <taxon>Agrobacterium</taxon>
    </lineage>
</organism>
<dbReference type="AlphaFoldDB" id="A0A7C1T4S1"/>
<proteinExistence type="predicted"/>
<accession>A0A7C1T4S1</accession>
<comment type="caution">
    <text evidence="1">The sequence shown here is derived from an EMBL/GenBank/DDBJ whole genome shotgun (WGS) entry which is preliminary data.</text>
</comment>
<reference evidence="1" key="1">
    <citation type="journal article" date="2020" name="mSystems">
        <title>Genome- and Community-Level Interaction Insights into Carbon Utilization and Element Cycling Functions of Hydrothermarchaeota in Hydrothermal Sediment.</title>
        <authorList>
            <person name="Zhou Z."/>
            <person name="Liu Y."/>
            <person name="Xu W."/>
            <person name="Pan J."/>
            <person name="Luo Z.H."/>
            <person name="Li M."/>
        </authorList>
    </citation>
    <scope>NUCLEOTIDE SEQUENCE [LARGE SCALE GENOMIC DNA]</scope>
    <source>
        <strain evidence="1">SpSt-243</strain>
    </source>
</reference>